<proteinExistence type="predicted"/>
<reference evidence="1 2" key="1">
    <citation type="submission" date="2019-06" db="EMBL/GenBank/DDBJ databases">
        <title>WGS assembly of Gossypium darwinii.</title>
        <authorList>
            <person name="Chen Z.J."/>
            <person name="Sreedasyam A."/>
            <person name="Ando A."/>
            <person name="Song Q."/>
            <person name="De L."/>
            <person name="Hulse-Kemp A."/>
            <person name="Ding M."/>
            <person name="Ye W."/>
            <person name="Kirkbride R."/>
            <person name="Jenkins J."/>
            <person name="Plott C."/>
            <person name="Lovell J."/>
            <person name="Lin Y.-M."/>
            <person name="Vaughn R."/>
            <person name="Liu B."/>
            <person name="Li W."/>
            <person name="Simpson S."/>
            <person name="Scheffler B."/>
            <person name="Saski C."/>
            <person name="Grover C."/>
            <person name="Hu G."/>
            <person name="Conover J."/>
            <person name="Carlson J."/>
            <person name="Shu S."/>
            <person name="Boston L."/>
            <person name="Williams M."/>
            <person name="Peterson D."/>
            <person name="Mcgee K."/>
            <person name="Jones D."/>
            <person name="Wendel J."/>
            <person name="Stelly D."/>
            <person name="Grimwood J."/>
            <person name="Schmutz J."/>
        </authorList>
    </citation>
    <scope>NUCLEOTIDE SEQUENCE [LARGE SCALE GENOMIC DNA]</scope>
    <source>
        <strain evidence="1">1808015.09</strain>
    </source>
</reference>
<dbReference type="Proteomes" id="UP000323506">
    <property type="component" value="Chromosome A10"/>
</dbReference>
<dbReference type="AlphaFoldDB" id="A0A5D2EZB9"/>
<gene>
    <name evidence="1" type="ORF">ES288_A10G129100v1</name>
</gene>
<accession>A0A5D2EZB9</accession>
<sequence>MVGLDVQSVFQFENTWLAESDFYDVMASSYNMCQSSDVFTKLSFLGSNLLMWKELSCNFGGRIS</sequence>
<name>A0A5D2EZB9_GOSDA</name>
<keyword evidence="2" id="KW-1185">Reference proteome</keyword>
<evidence type="ECO:0000313" key="2">
    <source>
        <dbReference type="Proteomes" id="UP000323506"/>
    </source>
</evidence>
<organism evidence="1 2">
    <name type="scientific">Gossypium darwinii</name>
    <name type="common">Darwin's cotton</name>
    <name type="synonym">Gossypium barbadense var. darwinii</name>
    <dbReference type="NCBI Taxonomy" id="34276"/>
    <lineage>
        <taxon>Eukaryota</taxon>
        <taxon>Viridiplantae</taxon>
        <taxon>Streptophyta</taxon>
        <taxon>Embryophyta</taxon>
        <taxon>Tracheophyta</taxon>
        <taxon>Spermatophyta</taxon>
        <taxon>Magnoliopsida</taxon>
        <taxon>eudicotyledons</taxon>
        <taxon>Gunneridae</taxon>
        <taxon>Pentapetalae</taxon>
        <taxon>rosids</taxon>
        <taxon>malvids</taxon>
        <taxon>Malvales</taxon>
        <taxon>Malvaceae</taxon>
        <taxon>Malvoideae</taxon>
        <taxon>Gossypium</taxon>
    </lineage>
</organism>
<dbReference type="EMBL" id="CM017697">
    <property type="protein sequence ID" value="TYG98587.1"/>
    <property type="molecule type" value="Genomic_DNA"/>
</dbReference>
<evidence type="ECO:0000313" key="1">
    <source>
        <dbReference type="EMBL" id="TYG98587.1"/>
    </source>
</evidence>
<protein>
    <submittedName>
        <fullName evidence="1">Uncharacterized protein</fullName>
    </submittedName>
</protein>